<feature type="binding site" evidence="17">
    <location>
        <position position="395"/>
    </location>
    <ligand>
        <name>(6S)-NADPHX</name>
        <dbReference type="ChEBI" id="CHEBI:64076"/>
    </ligand>
</feature>
<evidence type="ECO:0000256" key="9">
    <source>
        <dbReference type="ARBA" id="ARBA00022958"/>
    </source>
</evidence>
<keyword evidence="6 17" id="KW-0547">Nucleotide-binding</keyword>
<comment type="similarity">
    <text evidence="17">Belongs to the NnrD/CARKD family.</text>
</comment>
<dbReference type="PANTHER" id="PTHR12592:SF0">
    <property type="entry name" value="ATP-DEPENDENT (S)-NAD(P)H-HYDRATE DEHYDRATASE"/>
    <property type="match status" value="1"/>
</dbReference>
<dbReference type="InterPro" id="IPR000631">
    <property type="entry name" value="CARKD"/>
</dbReference>
<keyword evidence="11 18" id="KW-0413">Isomerase</keyword>
<feature type="binding site" evidence="17">
    <location>
        <position position="276"/>
    </location>
    <ligand>
        <name>(6S)-NADPHX</name>
        <dbReference type="ChEBI" id="CHEBI:64076"/>
    </ligand>
</feature>
<feature type="domain" description="YjeF N-terminal" evidence="20">
    <location>
        <begin position="10"/>
        <end position="177"/>
    </location>
</feature>
<comment type="similarity">
    <text evidence="3 18">In the N-terminal section; belongs to the NnrE/AIBP family.</text>
</comment>
<evidence type="ECO:0000256" key="18">
    <source>
        <dbReference type="PIRNR" id="PIRNR017184"/>
    </source>
</evidence>
<comment type="catalytic activity">
    <reaction evidence="16 17 18">
        <text>(6S)-NADPHX + ADP = AMP + phosphate + NADPH + H(+)</text>
        <dbReference type="Rhea" id="RHEA:32235"/>
        <dbReference type="ChEBI" id="CHEBI:15378"/>
        <dbReference type="ChEBI" id="CHEBI:43474"/>
        <dbReference type="ChEBI" id="CHEBI:57783"/>
        <dbReference type="ChEBI" id="CHEBI:64076"/>
        <dbReference type="ChEBI" id="CHEBI:456215"/>
        <dbReference type="ChEBI" id="CHEBI:456216"/>
        <dbReference type="EC" id="4.2.1.136"/>
    </reaction>
</comment>
<dbReference type="SUPFAM" id="SSF53613">
    <property type="entry name" value="Ribokinase-like"/>
    <property type="match status" value="1"/>
</dbReference>
<dbReference type="PIRSF" id="PIRSF017184">
    <property type="entry name" value="Nnr"/>
    <property type="match status" value="1"/>
</dbReference>
<evidence type="ECO:0000259" key="19">
    <source>
        <dbReference type="PROSITE" id="PS51383"/>
    </source>
</evidence>
<dbReference type="PROSITE" id="PS01050">
    <property type="entry name" value="YJEF_C_2"/>
    <property type="match status" value="1"/>
</dbReference>
<evidence type="ECO:0000256" key="4">
    <source>
        <dbReference type="ARBA" id="ARBA00009524"/>
    </source>
</evidence>
<feature type="binding site" evidence="17">
    <location>
        <position position="216"/>
    </location>
    <ligand>
        <name>(6S)-NADPHX</name>
        <dbReference type="ChEBI" id="CHEBI:64076"/>
    </ligand>
</feature>
<dbReference type="NCBIfam" id="TIGR00196">
    <property type="entry name" value="yjeF_cterm"/>
    <property type="match status" value="1"/>
</dbReference>
<comment type="function">
    <text evidence="14 18">Bifunctional enzyme that catalyzes the epimerization of the S- and R-forms of NAD(P)HX and the dehydration of the S-form of NAD(P)HX at the expense of ADP, which is converted to AMP. This allows the repair of both epimers of NAD(P)HX, a damaged form of NAD(P)H that is a result of enzymatic or heat-dependent hydration.</text>
</comment>
<dbReference type="EC" id="4.2.1.136" evidence="17"/>
<evidence type="ECO:0000256" key="15">
    <source>
        <dbReference type="ARBA" id="ARBA00048238"/>
    </source>
</evidence>
<dbReference type="AlphaFoldDB" id="A0A4R7I3J1"/>
<dbReference type="PANTHER" id="PTHR12592">
    <property type="entry name" value="ATP-DEPENDENT (S)-NAD(P)H-HYDRATE DEHYDRATASE FAMILY MEMBER"/>
    <property type="match status" value="1"/>
</dbReference>
<dbReference type="GO" id="GO:0052856">
    <property type="term" value="F:NAD(P)HX epimerase activity"/>
    <property type="evidence" value="ECO:0007669"/>
    <property type="project" value="UniProtKB-EC"/>
</dbReference>
<keyword evidence="12 17" id="KW-0456">Lyase</keyword>
<evidence type="ECO:0000256" key="1">
    <source>
        <dbReference type="ARBA" id="ARBA00000013"/>
    </source>
</evidence>
<proteinExistence type="inferred from homology"/>
<evidence type="ECO:0000313" key="22">
    <source>
        <dbReference type="Proteomes" id="UP000294558"/>
    </source>
</evidence>
<dbReference type="Gene3D" id="3.40.50.10260">
    <property type="entry name" value="YjeF N-terminal domain"/>
    <property type="match status" value="2"/>
</dbReference>
<keyword evidence="7 17" id="KW-0067">ATP-binding</keyword>
<evidence type="ECO:0000256" key="12">
    <source>
        <dbReference type="ARBA" id="ARBA00023239"/>
    </source>
</evidence>
<comment type="function">
    <text evidence="17">Catalyzes the dehydration of the S-form of NAD(P)HX at the expense of ADP, which is converted to AMP. Together with NAD(P)HX epimerase, which catalyzes the epimerization of the S- and R-forms, the enzyme allows the repair of both epimers of NAD(P)HX, a damaged form of NAD(P)H that is a result of enzymatic or heat-dependent hydration.</text>
</comment>
<dbReference type="InterPro" id="IPR004443">
    <property type="entry name" value="YjeF_N_dom"/>
</dbReference>
<evidence type="ECO:0000256" key="17">
    <source>
        <dbReference type="HAMAP-Rule" id="MF_01965"/>
    </source>
</evidence>
<feature type="binding site" evidence="17">
    <location>
        <position position="331"/>
    </location>
    <ligand>
        <name>(6S)-NADPHX</name>
        <dbReference type="ChEBI" id="CHEBI:64076"/>
    </ligand>
</feature>
<evidence type="ECO:0000256" key="11">
    <source>
        <dbReference type="ARBA" id="ARBA00023235"/>
    </source>
</evidence>
<comment type="catalytic activity">
    <reaction evidence="2 18">
        <text>(6R)-NADPHX = (6S)-NADPHX</text>
        <dbReference type="Rhea" id="RHEA:32227"/>
        <dbReference type="ChEBI" id="CHEBI:64076"/>
        <dbReference type="ChEBI" id="CHEBI:64077"/>
        <dbReference type="EC" id="5.1.99.6"/>
    </reaction>
</comment>
<dbReference type="InterPro" id="IPR017953">
    <property type="entry name" value="Carbohydrate_kinase_pred_CS"/>
</dbReference>
<keyword evidence="9 18" id="KW-0630">Potassium</keyword>
<feature type="domain" description="YjeF C-terminal" evidence="19">
    <location>
        <begin position="182"/>
        <end position="450"/>
    </location>
</feature>
<feature type="binding site" evidence="17">
    <location>
        <position position="394"/>
    </location>
    <ligand>
        <name>AMP</name>
        <dbReference type="ChEBI" id="CHEBI:456215"/>
    </ligand>
</feature>
<dbReference type="EMBL" id="SOAU01000001">
    <property type="protein sequence ID" value="TDT17814.1"/>
    <property type="molecule type" value="Genomic_DNA"/>
</dbReference>
<evidence type="ECO:0000256" key="7">
    <source>
        <dbReference type="ARBA" id="ARBA00022840"/>
    </source>
</evidence>
<dbReference type="GO" id="GO:0046496">
    <property type="term" value="P:nicotinamide nucleotide metabolic process"/>
    <property type="evidence" value="ECO:0007669"/>
    <property type="project" value="UniProtKB-UniRule"/>
</dbReference>
<dbReference type="Pfam" id="PF03853">
    <property type="entry name" value="YjeF_N"/>
    <property type="match status" value="2"/>
</dbReference>
<evidence type="ECO:0000256" key="5">
    <source>
        <dbReference type="ARBA" id="ARBA00022723"/>
    </source>
</evidence>
<comment type="subunit">
    <text evidence="17">Homotetramer.</text>
</comment>
<feature type="binding site" evidence="17">
    <location>
        <begin position="365"/>
        <end position="369"/>
    </location>
    <ligand>
        <name>AMP</name>
        <dbReference type="ChEBI" id="CHEBI:456215"/>
    </ligand>
</feature>
<dbReference type="GO" id="GO:0046872">
    <property type="term" value="F:metal ion binding"/>
    <property type="evidence" value="ECO:0007669"/>
    <property type="project" value="UniProtKB-UniRule"/>
</dbReference>
<keyword evidence="13" id="KW-0511">Multifunctional enzyme</keyword>
<evidence type="ECO:0000256" key="16">
    <source>
        <dbReference type="ARBA" id="ARBA00049209"/>
    </source>
</evidence>
<keyword evidence="8 17" id="KW-0521">NADP</keyword>
<comment type="catalytic activity">
    <reaction evidence="15 17 18">
        <text>(6S)-NADHX + ADP = AMP + phosphate + NADH + H(+)</text>
        <dbReference type="Rhea" id="RHEA:32223"/>
        <dbReference type="ChEBI" id="CHEBI:15378"/>
        <dbReference type="ChEBI" id="CHEBI:43474"/>
        <dbReference type="ChEBI" id="CHEBI:57945"/>
        <dbReference type="ChEBI" id="CHEBI:64074"/>
        <dbReference type="ChEBI" id="CHEBI:456215"/>
        <dbReference type="ChEBI" id="CHEBI:456216"/>
        <dbReference type="EC" id="4.2.1.136"/>
    </reaction>
</comment>
<evidence type="ECO:0000256" key="10">
    <source>
        <dbReference type="ARBA" id="ARBA00023027"/>
    </source>
</evidence>
<comment type="caution">
    <text evidence="21">The sequence shown here is derived from an EMBL/GenBank/DDBJ whole genome shotgun (WGS) entry which is preliminary data.</text>
</comment>
<evidence type="ECO:0000256" key="6">
    <source>
        <dbReference type="ARBA" id="ARBA00022741"/>
    </source>
</evidence>
<dbReference type="HAMAP" id="MF_01965">
    <property type="entry name" value="NADHX_dehydratase"/>
    <property type="match status" value="1"/>
</dbReference>
<dbReference type="CDD" id="cd01171">
    <property type="entry name" value="YXKO-related"/>
    <property type="match status" value="1"/>
</dbReference>
<dbReference type="PROSITE" id="PS51385">
    <property type="entry name" value="YJEF_N"/>
    <property type="match status" value="1"/>
</dbReference>
<dbReference type="PROSITE" id="PS51383">
    <property type="entry name" value="YJEF_C_3"/>
    <property type="match status" value="1"/>
</dbReference>
<dbReference type="InterPro" id="IPR029056">
    <property type="entry name" value="Ribokinase-like"/>
</dbReference>
<dbReference type="GO" id="GO:0005524">
    <property type="term" value="F:ATP binding"/>
    <property type="evidence" value="ECO:0007669"/>
    <property type="project" value="UniProtKB-UniRule"/>
</dbReference>
<gene>
    <name evidence="17" type="primary">nnrD</name>
    <name evidence="21" type="ORF">BDK89_3427</name>
</gene>
<dbReference type="Pfam" id="PF01256">
    <property type="entry name" value="Carb_kinase"/>
    <property type="match status" value="1"/>
</dbReference>
<comment type="cofactor">
    <cofactor evidence="17">
        <name>Mg(2+)</name>
        <dbReference type="ChEBI" id="CHEBI:18420"/>
    </cofactor>
</comment>
<dbReference type="InterPro" id="IPR036652">
    <property type="entry name" value="YjeF_N_dom_sf"/>
</dbReference>
<sequence length="455" mass="46750">MIQVVTPQHMQAIDDASEVPLDELIARAGAAVARAAIRQLGGTYGRRVLVVAGPGNNGADGRVAATRLRERGVRVAVVDALDLPERLPRADLVIDAAFGTGFRGGWQFPDVGATPVLAVDVPTGLDAATGVAGPSTPHAVRTVTFQAAKPGHVFADGPARCGDLEVVDIGLGVDRADALLVDAAAVRHWLPHRPTDAHKWREAVRIVAGTPGMTGAGHLATTAAQRAGASLVAVSSPGVDADAPVEALDRRVPGFDWYTAVLDDLHRFRSLVIGPGLGREEHTVASVLRCVEDAVVPMVIDGDGLFALAWNEAGSPAVLVDREVPTVLTPHDGEYGLLTGRRPDDDRLAAATSLADTTGATVLLKGPATVVATPGEVPLIVDAGDERLATAGTGDVLAGIIGALLARQIPAHRAAAAGAFVHGLAVQRCASVGVIAGDLVEQLPAVFTDLLATDA</sequence>
<name>A0A4R7I3J1_9ACTN</name>
<dbReference type="Gene3D" id="3.40.1190.20">
    <property type="match status" value="1"/>
</dbReference>
<evidence type="ECO:0000256" key="3">
    <source>
        <dbReference type="ARBA" id="ARBA00006001"/>
    </source>
</evidence>
<evidence type="ECO:0000256" key="14">
    <source>
        <dbReference type="ARBA" id="ARBA00025153"/>
    </source>
</evidence>
<comment type="similarity">
    <text evidence="4 18">In the C-terminal section; belongs to the NnrD/CARKD family.</text>
</comment>
<keyword evidence="5 18" id="KW-0479">Metal-binding</keyword>
<evidence type="ECO:0000256" key="2">
    <source>
        <dbReference type="ARBA" id="ARBA00000909"/>
    </source>
</evidence>
<evidence type="ECO:0000259" key="20">
    <source>
        <dbReference type="PROSITE" id="PS51385"/>
    </source>
</evidence>
<dbReference type="SUPFAM" id="SSF64153">
    <property type="entry name" value="YjeF N-terminal domain-like"/>
    <property type="match status" value="1"/>
</dbReference>
<dbReference type="Proteomes" id="UP000294558">
    <property type="component" value="Unassembled WGS sequence"/>
</dbReference>
<evidence type="ECO:0000256" key="13">
    <source>
        <dbReference type="ARBA" id="ARBA00023268"/>
    </source>
</evidence>
<dbReference type="InterPro" id="IPR030677">
    <property type="entry name" value="Nnr"/>
</dbReference>
<keyword evidence="10 17" id="KW-0520">NAD</keyword>
<evidence type="ECO:0000313" key="21">
    <source>
        <dbReference type="EMBL" id="TDT17814.1"/>
    </source>
</evidence>
<dbReference type="GO" id="GO:0110051">
    <property type="term" value="P:metabolite repair"/>
    <property type="evidence" value="ECO:0007669"/>
    <property type="project" value="TreeGrafter"/>
</dbReference>
<comment type="catalytic activity">
    <reaction evidence="1 18">
        <text>(6R)-NADHX = (6S)-NADHX</text>
        <dbReference type="Rhea" id="RHEA:32215"/>
        <dbReference type="ChEBI" id="CHEBI:64074"/>
        <dbReference type="ChEBI" id="CHEBI:64075"/>
        <dbReference type="EC" id="5.1.99.6"/>
    </reaction>
</comment>
<protein>
    <recommendedName>
        <fullName evidence="17">ADP-dependent (S)-NAD(P)H-hydrate dehydratase</fullName>
        <ecNumber evidence="17">4.2.1.136</ecNumber>
    </recommendedName>
    <alternativeName>
        <fullName evidence="17">ADP-dependent NAD(P)HX dehydratase</fullName>
    </alternativeName>
</protein>
<dbReference type="RefSeq" id="WP_133870075.1">
    <property type="nucleotide sequence ID" value="NZ_SOAU01000001.1"/>
</dbReference>
<keyword evidence="22" id="KW-1185">Reference proteome</keyword>
<evidence type="ECO:0000256" key="8">
    <source>
        <dbReference type="ARBA" id="ARBA00022857"/>
    </source>
</evidence>
<dbReference type="GO" id="GO:0052855">
    <property type="term" value="F:ADP-dependent NAD(P)H-hydrate dehydratase activity"/>
    <property type="evidence" value="ECO:0007669"/>
    <property type="project" value="UniProtKB-UniRule"/>
</dbReference>
<organism evidence="21 22">
    <name type="scientific">Ilumatobacter fluminis</name>
    <dbReference type="NCBI Taxonomy" id="467091"/>
    <lineage>
        <taxon>Bacteria</taxon>
        <taxon>Bacillati</taxon>
        <taxon>Actinomycetota</taxon>
        <taxon>Acidimicrobiia</taxon>
        <taxon>Acidimicrobiales</taxon>
        <taxon>Ilumatobacteraceae</taxon>
        <taxon>Ilumatobacter</taxon>
    </lineage>
</organism>
<dbReference type="OrthoDB" id="9806925at2"/>
<accession>A0A4R7I3J1</accession>
<reference evidence="21 22" key="1">
    <citation type="submission" date="2019-03" db="EMBL/GenBank/DDBJ databases">
        <title>Sequencing the genomes of 1000 actinobacteria strains.</title>
        <authorList>
            <person name="Klenk H.-P."/>
        </authorList>
    </citation>
    <scope>NUCLEOTIDE SEQUENCE [LARGE SCALE GENOMIC DNA]</scope>
    <source>
        <strain evidence="21 22">DSM 18936</strain>
    </source>
</reference>
<comment type="cofactor">
    <cofactor evidence="18">
        <name>K(+)</name>
        <dbReference type="ChEBI" id="CHEBI:29103"/>
    </cofactor>
    <text evidence="18">Binds 1 potassium ion per subunit.</text>
</comment>